<organism evidence="1 2">
    <name type="scientific">Leptospira santarosai</name>
    <dbReference type="NCBI Taxonomy" id="28183"/>
    <lineage>
        <taxon>Bacteria</taxon>
        <taxon>Pseudomonadati</taxon>
        <taxon>Spirochaetota</taxon>
        <taxon>Spirochaetia</taxon>
        <taxon>Leptospirales</taxon>
        <taxon>Leptospiraceae</taxon>
        <taxon>Leptospira</taxon>
    </lineage>
</organism>
<reference evidence="1 2" key="1">
    <citation type="submission" date="2017-01" db="EMBL/GenBank/DDBJ databases">
        <title>Comparative genomic analysis of Brazilian Leptospira santarosai.</title>
        <authorList>
            <person name="Moreno L.Z."/>
            <person name="Miraglia F."/>
            <person name="Kremer F.S."/>
            <person name="Eslabao M.R."/>
            <person name="Lilenbaum W."/>
            <person name="Dellagostin O.A."/>
            <person name="Moreno A.M."/>
        </authorList>
    </citation>
    <scope>NUCLEOTIDE SEQUENCE [LARGE SCALE GENOMIC DNA]</scope>
    <source>
        <strain evidence="1 2">M52/8-19</strain>
    </source>
</reference>
<sequence length="186" mass="21897">MKKVVLIFVALFFQSCYWYQIGNKQEYTKSIIKNSYGNAEFSISFDYNKSSVINIDERHYKFISSFQHSFQKIGHFHQIGDRIENPKYDINIQVTVLYNIGNILRVSLSALTLSVLPLYYTHNFIFEVEIENRINSKKVTFEIPVTMKIVSNVYYRSSYTNFLKDEFIEAITKEIMLKGMDLGIFD</sequence>
<name>A0AB73LM08_9LEPT</name>
<dbReference type="RefSeq" id="WP_076637786.1">
    <property type="nucleotide sequence ID" value="NZ_JAUOTE010000055.1"/>
</dbReference>
<evidence type="ECO:0000313" key="2">
    <source>
        <dbReference type="Proteomes" id="UP000189337"/>
    </source>
</evidence>
<comment type="caution">
    <text evidence="1">The sequence shown here is derived from an EMBL/GenBank/DDBJ whole genome shotgun (WGS) entry which is preliminary data.</text>
</comment>
<dbReference type="Proteomes" id="UP000189337">
    <property type="component" value="Unassembled WGS sequence"/>
</dbReference>
<evidence type="ECO:0000313" key="1">
    <source>
        <dbReference type="EMBL" id="ONF92620.1"/>
    </source>
</evidence>
<dbReference type="PROSITE" id="PS51257">
    <property type="entry name" value="PROKAR_LIPOPROTEIN"/>
    <property type="match status" value="1"/>
</dbReference>
<gene>
    <name evidence="1" type="ORF">BWD14_11875</name>
</gene>
<evidence type="ECO:0008006" key="3">
    <source>
        <dbReference type="Google" id="ProtNLM"/>
    </source>
</evidence>
<dbReference type="EMBL" id="MTSU01000010">
    <property type="protein sequence ID" value="ONF92620.1"/>
    <property type="molecule type" value="Genomic_DNA"/>
</dbReference>
<protein>
    <recommendedName>
        <fullName evidence="3">Lipoprotein</fullName>
    </recommendedName>
</protein>
<dbReference type="AlphaFoldDB" id="A0AB73LM08"/>
<accession>A0AB73LM08</accession>
<proteinExistence type="predicted"/>